<dbReference type="Gene3D" id="2.60.120.330">
    <property type="entry name" value="B-lactam Antibiotic, Isopenicillin N Synthase, Chain"/>
    <property type="match status" value="1"/>
</dbReference>
<feature type="domain" description="Aspartyl/asparaginy/proline hydroxylase" evidence="1">
    <location>
        <begin position="24"/>
        <end position="161"/>
    </location>
</feature>
<evidence type="ECO:0000313" key="2">
    <source>
        <dbReference type="EMBL" id="RXK60949.1"/>
    </source>
</evidence>
<dbReference type="SUPFAM" id="SSF51197">
    <property type="entry name" value="Clavaminate synthase-like"/>
    <property type="match status" value="1"/>
</dbReference>
<gene>
    <name evidence="2" type="ORF">ESA94_10875</name>
</gene>
<keyword evidence="3" id="KW-1185">Reference proteome</keyword>
<reference evidence="2 3" key="1">
    <citation type="submission" date="2019-01" db="EMBL/GenBank/DDBJ databases">
        <title>Lacibacter sp. strain TTM-7.</title>
        <authorList>
            <person name="Chen W.-M."/>
        </authorList>
    </citation>
    <scope>NUCLEOTIDE SEQUENCE [LARGE SCALE GENOMIC DNA]</scope>
    <source>
        <strain evidence="2 3">TTM-7</strain>
    </source>
</reference>
<dbReference type="RefSeq" id="WP_129130910.1">
    <property type="nucleotide sequence ID" value="NZ_SDHW01000002.1"/>
</dbReference>
<name>A0A4Q1CJY4_9BACT</name>
<comment type="caution">
    <text evidence="2">The sequence shown here is derived from an EMBL/GenBank/DDBJ whole genome shotgun (WGS) entry which is preliminary data.</text>
</comment>
<dbReference type="InterPro" id="IPR007803">
    <property type="entry name" value="Asp/Arg/Pro-Hydrxlase"/>
</dbReference>
<evidence type="ECO:0000259" key="1">
    <source>
        <dbReference type="Pfam" id="PF05118"/>
    </source>
</evidence>
<dbReference type="OrthoDB" id="1441538at2"/>
<sequence>MQQEVALLESGLWKAHYNTAHYEGSWTILPLRSINGSIDNIISIHSAAAETIPAYKDTVLLQQCNYIRSVLAFFECEKTAVRLMKLHAGAVIKEHSDHDMRFEDGEVRLHIPVVTNAAVEFFLADERVPMQEGECWYLNLTLKHRINNFGNSDRIHLVLDCKVNDWIKKQFTTNTVLKKDFEEGQKPKQSKEEKLKIIAQLRLLNTTTALELADKMEKETE</sequence>
<dbReference type="InterPro" id="IPR027443">
    <property type="entry name" value="IPNS-like_sf"/>
</dbReference>
<dbReference type="Proteomes" id="UP000290204">
    <property type="component" value="Unassembled WGS sequence"/>
</dbReference>
<accession>A0A4Q1CJY4</accession>
<protein>
    <recommendedName>
        <fullName evidence="1">Aspartyl/asparaginy/proline hydroxylase domain-containing protein</fullName>
    </recommendedName>
</protein>
<dbReference type="EMBL" id="SDHW01000002">
    <property type="protein sequence ID" value="RXK60949.1"/>
    <property type="molecule type" value="Genomic_DNA"/>
</dbReference>
<proteinExistence type="predicted"/>
<organism evidence="2 3">
    <name type="scientific">Lacibacter luteus</name>
    <dbReference type="NCBI Taxonomy" id="2508719"/>
    <lineage>
        <taxon>Bacteria</taxon>
        <taxon>Pseudomonadati</taxon>
        <taxon>Bacteroidota</taxon>
        <taxon>Chitinophagia</taxon>
        <taxon>Chitinophagales</taxon>
        <taxon>Chitinophagaceae</taxon>
        <taxon>Lacibacter</taxon>
    </lineage>
</organism>
<evidence type="ECO:0000313" key="3">
    <source>
        <dbReference type="Proteomes" id="UP000290204"/>
    </source>
</evidence>
<dbReference type="AlphaFoldDB" id="A0A4Q1CJY4"/>
<dbReference type="Pfam" id="PF05118">
    <property type="entry name" value="Asp_Arg_Hydrox"/>
    <property type="match status" value="1"/>
</dbReference>